<organism evidence="2 3">
    <name type="scientific">Chryseobacterium gambrini</name>
    <dbReference type="NCBI Taxonomy" id="373672"/>
    <lineage>
        <taxon>Bacteria</taxon>
        <taxon>Pseudomonadati</taxon>
        <taxon>Bacteroidota</taxon>
        <taxon>Flavobacteriia</taxon>
        <taxon>Flavobacteriales</taxon>
        <taxon>Weeksellaceae</taxon>
        <taxon>Chryseobacterium group</taxon>
        <taxon>Chryseobacterium</taxon>
    </lineage>
</organism>
<dbReference type="RefSeq" id="WP_076391425.1">
    <property type="nucleotide sequence ID" value="NZ_FTOV01000003.1"/>
</dbReference>
<accession>A0A1N7MJK8</accession>
<keyword evidence="1" id="KW-0472">Membrane</keyword>
<dbReference type="AlphaFoldDB" id="A0A1N7MJK8"/>
<dbReference type="STRING" id="373672.SAMN05421785_103269"/>
<dbReference type="Proteomes" id="UP000185781">
    <property type="component" value="Unassembled WGS sequence"/>
</dbReference>
<feature type="transmembrane region" description="Helical" evidence="1">
    <location>
        <begin position="7"/>
        <end position="26"/>
    </location>
</feature>
<protein>
    <submittedName>
        <fullName evidence="2">Uncharacterized protein</fullName>
    </submittedName>
</protein>
<dbReference type="EMBL" id="FTOV01000003">
    <property type="protein sequence ID" value="SIS86178.1"/>
    <property type="molecule type" value="Genomic_DNA"/>
</dbReference>
<reference evidence="2 3" key="1">
    <citation type="submission" date="2017-01" db="EMBL/GenBank/DDBJ databases">
        <authorList>
            <person name="Mah S.A."/>
            <person name="Swanson W.J."/>
            <person name="Moy G.W."/>
            <person name="Vacquier V.D."/>
        </authorList>
    </citation>
    <scope>NUCLEOTIDE SEQUENCE [LARGE SCALE GENOMIC DNA]</scope>
    <source>
        <strain evidence="2 3">DSM 18014</strain>
    </source>
</reference>
<dbReference type="OrthoDB" id="1274843at2"/>
<proteinExistence type="predicted"/>
<gene>
    <name evidence="2" type="ORF">SAMN05421785_103269</name>
</gene>
<sequence length="72" mass="8514">MKTIFTFLILNILSFIAGCFIFYFLFDWFNPPVTEDGHPYMPIENVICSVIAAFVSTILFFIFIRKYIVEKF</sequence>
<name>A0A1N7MJK8_9FLAO</name>
<dbReference type="PROSITE" id="PS51257">
    <property type="entry name" value="PROKAR_LIPOPROTEIN"/>
    <property type="match status" value="1"/>
</dbReference>
<evidence type="ECO:0000313" key="3">
    <source>
        <dbReference type="Proteomes" id="UP000185781"/>
    </source>
</evidence>
<keyword evidence="1" id="KW-1133">Transmembrane helix</keyword>
<feature type="transmembrane region" description="Helical" evidence="1">
    <location>
        <begin position="46"/>
        <end position="64"/>
    </location>
</feature>
<keyword evidence="1" id="KW-0812">Transmembrane</keyword>
<evidence type="ECO:0000256" key="1">
    <source>
        <dbReference type="SAM" id="Phobius"/>
    </source>
</evidence>
<evidence type="ECO:0000313" key="2">
    <source>
        <dbReference type="EMBL" id="SIS86178.1"/>
    </source>
</evidence>